<dbReference type="PATRIC" id="fig|679935.3.peg.2092"/>
<proteinExistence type="predicted"/>
<dbReference type="KEGG" id="afd:Alfi_2175"/>
<protein>
    <submittedName>
        <fullName evidence="2">Uncharacterized protein</fullName>
    </submittedName>
</protein>
<dbReference type="Proteomes" id="UP000006052">
    <property type="component" value="Chromosome"/>
</dbReference>
<name>I3YN94_ALIFI</name>
<evidence type="ECO:0000313" key="3">
    <source>
        <dbReference type="Proteomes" id="UP000006052"/>
    </source>
</evidence>
<keyword evidence="1" id="KW-0472">Membrane</keyword>
<keyword evidence="1" id="KW-1133">Transmembrane helix</keyword>
<dbReference type="RefSeq" id="WP_014775808.1">
    <property type="nucleotide sequence ID" value="NC_018011.1"/>
</dbReference>
<evidence type="ECO:0000256" key="1">
    <source>
        <dbReference type="SAM" id="Phobius"/>
    </source>
</evidence>
<dbReference type="GeneID" id="79838839"/>
<reference evidence="3" key="1">
    <citation type="journal article" date="2013" name="Stand. Genomic Sci.">
        <title>Complete genome sequence of the bile-resistant pigment-producing anaerobe Alistipes finegoldii type strain (AHN2437(T)).</title>
        <authorList>
            <person name="Mavromatis K."/>
            <person name="Stackebrandt E."/>
            <person name="Munk C."/>
            <person name="Lapidus A."/>
            <person name="Nolan M."/>
            <person name="Lucas S."/>
            <person name="Hammon N."/>
            <person name="Deshpande S."/>
            <person name="Cheng J.F."/>
            <person name="Tapia R."/>
            <person name="Goodwin L.A."/>
            <person name="Pitluck S."/>
            <person name="Liolios K."/>
            <person name="Pagani I."/>
            <person name="Ivanova N."/>
            <person name="Mikhailova N."/>
            <person name="Huntemann M."/>
            <person name="Pati A."/>
            <person name="Chen A."/>
            <person name="Palaniappan K."/>
            <person name="Land M."/>
            <person name="Hauser L."/>
            <person name="Rohde M."/>
            <person name="Gronow S."/>
            <person name="Goker M."/>
            <person name="Detter J.C."/>
            <person name="Bristow J."/>
            <person name="Eisen J.A."/>
            <person name="Markowitz V."/>
            <person name="Hugenholtz P."/>
            <person name="Kyrpides N.C."/>
            <person name="Klenk H.P."/>
            <person name="Woyke T."/>
        </authorList>
    </citation>
    <scope>NUCLEOTIDE SEQUENCE</scope>
    <source>
        <strain evidence="3">DSM 17242 / JCM 16770 / AHN 2437 / CCUG 46020 / CIP 107999</strain>
    </source>
</reference>
<sequence>MYSDKLLLLKLDDIQEGLYRLDYNLNASDSLAISKLSDMSTSLSDIQNCIVAHSQNTFLGVSWDILLPALISLGIFILGVCINILYRRKQKQEEREVVKDAIVIWAEENIPILRKYIHSIKTLADKIKKSDEILPQAFPVQQITIDVLSQFTIDRLTDSLHRGISEKNEIKGKKLNSYLSSVSYLISIQPEIRKIYDDYNSYSNKFLLEWNELWPAYQQDVALNYNRIINMPMMSSEKVYYSILTNLITVALNAIPSVNPQFSRLHNLILVIKQFDSSVVKRTPAIIKTHFLAGKVFVIAEQINAMKEYSKNFAAYANNIEASVEKFEQAVEFFKKNKIVL</sequence>
<feature type="transmembrane region" description="Helical" evidence="1">
    <location>
        <begin position="65"/>
        <end position="86"/>
    </location>
</feature>
<keyword evidence="1" id="KW-0812">Transmembrane</keyword>
<dbReference type="HOGENOM" id="CLU_812896_0_0_10"/>
<evidence type="ECO:0000313" key="2">
    <source>
        <dbReference type="EMBL" id="AFL78462.1"/>
    </source>
</evidence>
<dbReference type="AlphaFoldDB" id="I3YN94"/>
<organism evidence="2 3">
    <name type="scientific">Alistipes finegoldii (strain DSM 17242 / JCM 16770 / CCUG 46020 / CIP 107999 / KCTC 15236 / AHN 2437)</name>
    <dbReference type="NCBI Taxonomy" id="679935"/>
    <lineage>
        <taxon>Bacteria</taxon>
        <taxon>Pseudomonadati</taxon>
        <taxon>Bacteroidota</taxon>
        <taxon>Bacteroidia</taxon>
        <taxon>Bacteroidales</taxon>
        <taxon>Rikenellaceae</taxon>
        <taxon>Alistipes</taxon>
    </lineage>
</organism>
<accession>I3YN94</accession>
<gene>
    <name evidence="2" type="ordered locus">Alfi_2175</name>
</gene>
<dbReference type="EMBL" id="CP003274">
    <property type="protein sequence ID" value="AFL78462.1"/>
    <property type="molecule type" value="Genomic_DNA"/>
</dbReference>